<dbReference type="PATRIC" id="fig|322095.3.peg.74"/>
<keyword evidence="2" id="KW-1185">Reference proteome</keyword>
<sequence length="67" mass="7562">MKKYNGTIAYTMDELVDLFGGDLYNELNGNDELGLATCIPELFGYEIVFLQNRFTPKALNALRNAIK</sequence>
<gene>
    <name evidence="1" type="ORF">HMPREF3185_00073</name>
</gene>
<name>A0A134BFJ7_9PORP</name>
<proteinExistence type="predicted"/>
<organism evidence="1 2">
    <name type="scientific">Porphyromonas somerae</name>
    <dbReference type="NCBI Taxonomy" id="322095"/>
    <lineage>
        <taxon>Bacteria</taxon>
        <taxon>Pseudomonadati</taxon>
        <taxon>Bacteroidota</taxon>
        <taxon>Bacteroidia</taxon>
        <taxon>Bacteroidales</taxon>
        <taxon>Porphyromonadaceae</taxon>
        <taxon>Porphyromonas</taxon>
    </lineage>
</organism>
<dbReference type="STRING" id="322095.HMPREF3185_00073"/>
<evidence type="ECO:0000313" key="2">
    <source>
        <dbReference type="Proteomes" id="UP000070224"/>
    </source>
</evidence>
<comment type="caution">
    <text evidence="1">The sequence shown here is derived from an EMBL/GenBank/DDBJ whole genome shotgun (WGS) entry which is preliminary data.</text>
</comment>
<accession>A0A134BFJ7</accession>
<evidence type="ECO:0000313" key="1">
    <source>
        <dbReference type="EMBL" id="KXB78726.1"/>
    </source>
</evidence>
<dbReference type="EMBL" id="LSDK01000008">
    <property type="protein sequence ID" value="KXB78726.1"/>
    <property type="molecule type" value="Genomic_DNA"/>
</dbReference>
<dbReference type="Proteomes" id="UP000070224">
    <property type="component" value="Unassembled WGS sequence"/>
</dbReference>
<reference evidence="2" key="1">
    <citation type="submission" date="2016-01" db="EMBL/GenBank/DDBJ databases">
        <authorList>
            <person name="Mitreva M."/>
            <person name="Pepin K.H."/>
            <person name="Mihindukulasuriya K.A."/>
            <person name="Fulton R."/>
            <person name="Fronick C."/>
            <person name="O'Laughlin M."/>
            <person name="Miner T."/>
            <person name="Herter B."/>
            <person name="Rosa B.A."/>
            <person name="Cordes M."/>
            <person name="Tomlinson C."/>
            <person name="Wollam A."/>
            <person name="Palsikar V.B."/>
            <person name="Mardis E.R."/>
            <person name="Wilson R.K."/>
        </authorList>
    </citation>
    <scope>NUCLEOTIDE SEQUENCE [LARGE SCALE GENOMIC DNA]</scope>
    <source>
        <strain evidence="2">KA00683</strain>
    </source>
</reference>
<dbReference type="RefSeq" id="WP_060934728.1">
    <property type="nucleotide sequence ID" value="NZ_KQ960409.1"/>
</dbReference>
<protein>
    <submittedName>
        <fullName evidence="1">Uncharacterized protein</fullName>
    </submittedName>
</protein>
<dbReference type="AlphaFoldDB" id="A0A134BFJ7"/>